<feature type="non-terminal residue" evidence="1">
    <location>
        <position position="1"/>
    </location>
</feature>
<protein>
    <submittedName>
        <fullName evidence="1">Uncharacterized protein</fullName>
    </submittedName>
</protein>
<name>X1NDD8_9ZZZZ</name>
<reference evidence="1" key="1">
    <citation type="journal article" date="2014" name="Front. Microbiol.">
        <title>High frequency of phylogenetically diverse reductive dehalogenase-homologous genes in deep subseafloor sedimentary metagenomes.</title>
        <authorList>
            <person name="Kawai M."/>
            <person name="Futagami T."/>
            <person name="Toyoda A."/>
            <person name="Takaki Y."/>
            <person name="Nishi S."/>
            <person name="Hori S."/>
            <person name="Arai W."/>
            <person name="Tsubouchi T."/>
            <person name="Morono Y."/>
            <person name="Uchiyama I."/>
            <person name="Ito T."/>
            <person name="Fujiyama A."/>
            <person name="Inagaki F."/>
            <person name="Takami H."/>
        </authorList>
    </citation>
    <scope>NUCLEOTIDE SEQUENCE</scope>
    <source>
        <strain evidence="1">Expedition CK06-06</strain>
    </source>
</reference>
<dbReference type="EMBL" id="BARV01029175">
    <property type="protein sequence ID" value="GAI42017.1"/>
    <property type="molecule type" value="Genomic_DNA"/>
</dbReference>
<dbReference type="AlphaFoldDB" id="X1NDD8"/>
<proteinExistence type="predicted"/>
<evidence type="ECO:0000313" key="1">
    <source>
        <dbReference type="EMBL" id="GAI42017.1"/>
    </source>
</evidence>
<gene>
    <name evidence="1" type="ORF">S06H3_46576</name>
</gene>
<accession>X1NDD8</accession>
<organism evidence="1">
    <name type="scientific">marine sediment metagenome</name>
    <dbReference type="NCBI Taxonomy" id="412755"/>
    <lineage>
        <taxon>unclassified sequences</taxon>
        <taxon>metagenomes</taxon>
        <taxon>ecological metagenomes</taxon>
    </lineage>
</organism>
<comment type="caution">
    <text evidence="1">The sequence shown here is derived from an EMBL/GenBank/DDBJ whole genome shotgun (WGS) entry which is preliminary data.</text>
</comment>
<sequence>LEQDTDIGPLLDSFGVNNMTTCWTKLDSLEGVDSN</sequence>